<name>A0A1I3BQW7_SELRU</name>
<dbReference type="AlphaFoldDB" id="A0A1I3BQW7"/>
<proteinExistence type="predicted"/>
<reference evidence="1 2" key="1">
    <citation type="submission" date="2016-10" db="EMBL/GenBank/DDBJ databases">
        <authorList>
            <person name="de Groot N.N."/>
        </authorList>
    </citation>
    <scope>NUCLEOTIDE SEQUENCE [LARGE SCALE GENOMIC DNA]</scope>
    <source>
        <strain evidence="1 2">Z108</strain>
    </source>
</reference>
<organism evidence="1 2">
    <name type="scientific">Selenomonas ruminantium</name>
    <dbReference type="NCBI Taxonomy" id="971"/>
    <lineage>
        <taxon>Bacteria</taxon>
        <taxon>Bacillati</taxon>
        <taxon>Bacillota</taxon>
        <taxon>Negativicutes</taxon>
        <taxon>Selenomonadales</taxon>
        <taxon>Selenomonadaceae</taxon>
        <taxon>Selenomonas</taxon>
    </lineage>
</organism>
<accession>A0A1I3BQW7</accession>
<dbReference type="OrthoDB" id="2381281at2"/>
<sequence>MFRFKDLMKQAVGKQPNDKTGIQLLASILVCYPEIESVTYEPENTEMVMDFIIEGKADKQELEPFVKLLDDSLQAYHELDSGSQVWMAAEAESFGNLMTVHIHRQLVTLTRGELTLIAALFRETFGSRLRRDKHSLDQLEPEFADAQSAVLDQLLDQHQIYKIREQLIGIRDRDRVVVYNR</sequence>
<dbReference type="Proteomes" id="UP000183639">
    <property type="component" value="Unassembled WGS sequence"/>
</dbReference>
<evidence type="ECO:0000313" key="1">
    <source>
        <dbReference type="EMBL" id="SFH64570.1"/>
    </source>
</evidence>
<dbReference type="EMBL" id="FOQK01000001">
    <property type="protein sequence ID" value="SFH64570.1"/>
    <property type="molecule type" value="Genomic_DNA"/>
</dbReference>
<evidence type="ECO:0000313" key="2">
    <source>
        <dbReference type="Proteomes" id="UP000183639"/>
    </source>
</evidence>
<dbReference type="RefSeq" id="WP_082336084.1">
    <property type="nucleotide sequence ID" value="NZ_FOQK01000001.1"/>
</dbReference>
<protein>
    <submittedName>
        <fullName evidence="1">Uncharacterized protein</fullName>
    </submittedName>
</protein>
<gene>
    <name evidence="1" type="ORF">SAMN04487861_101160</name>
</gene>